<protein>
    <recommendedName>
        <fullName evidence="4">Secreted protein</fullName>
    </recommendedName>
</protein>
<organism evidence="2 3">
    <name type="scientific">Artemia franciscana</name>
    <name type="common">Brine shrimp</name>
    <name type="synonym">Artemia sanfranciscana</name>
    <dbReference type="NCBI Taxonomy" id="6661"/>
    <lineage>
        <taxon>Eukaryota</taxon>
        <taxon>Metazoa</taxon>
        <taxon>Ecdysozoa</taxon>
        <taxon>Arthropoda</taxon>
        <taxon>Crustacea</taxon>
        <taxon>Branchiopoda</taxon>
        <taxon>Anostraca</taxon>
        <taxon>Artemiidae</taxon>
        <taxon>Artemia</taxon>
    </lineage>
</organism>
<feature type="signal peptide" evidence="1">
    <location>
        <begin position="1"/>
        <end position="20"/>
    </location>
</feature>
<keyword evidence="1" id="KW-0732">Signal</keyword>
<feature type="chain" id="PRO_5041694336" description="Secreted protein" evidence="1">
    <location>
        <begin position="21"/>
        <end position="109"/>
    </location>
</feature>
<gene>
    <name evidence="2" type="ORF">QYM36_007874</name>
</gene>
<evidence type="ECO:0000256" key="1">
    <source>
        <dbReference type="SAM" id="SignalP"/>
    </source>
</evidence>
<comment type="caution">
    <text evidence="2">The sequence shown here is derived from an EMBL/GenBank/DDBJ whole genome shotgun (WGS) entry which is preliminary data.</text>
</comment>
<sequence length="109" mass="12316">MPLFRWVVLWPHLLMTATECASSTNEAVRVDVFPSHLRETSFDMWLHSSTKEITDLISNAIVWTGGTMASSLDGQISSSVDIELKKADVDEHHKSKELFEERSLASERP</sequence>
<name>A0AA88IEG8_ARTSF</name>
<proteinExistence type="predicted"/>
<evidence type="ECO:0008006" key="4">
    <source>
        <dbReference type="Google" id="ProtNLM"/>
    </source>
</evidence>
<evidence type="ECO:0000313" key="2">
    <source>
        <dbReference type="EMBL" id="KAK2727190.1"/>
    </source>
</evidence>
<keyword evidence="3" id="KW-1185">Reference proteome</keyword>
<dbReference type="AlphaFoldDB" id="A0AA88IEG8"/>
<reference evidence="2" key="1">
    <citation type="submission" date="2023-07" db="EMBL/GenBank/DDBJ databases">
        <title>Chromosome-level genome assembly of Artemia franciscana.</title>
        <authorList>
            <person name="Jo E."/>
        </authorList>
    </citation>
    <scope>NUCLEOTIDE SEQUENCE</scope>
    <source>
        <tissue evidence="2">Whole body</tissue>
    </source>
</reference>
<accession>A0AA88IEG8</accession>
<dbReference type="Proteomes" id="UP001187531">
    <property type="component" value="Unassembled WGS sequence"/>
</dbReference>
<evidence type="ECO:0000313" key="3">
    <source>
        <dbReference type="Proteomes" id="UP001187531"/>
    </source>
</evidence>
<dbReference type="EMBL" id="JAVRJZ010000001">
    <property type="protein sequence ID" value="KAK2727190.1"/>
    <property type="molecule type" value="Genomic_DNA"/>
</dbReference>